<accession>A0ABT3CWM5</accession>
<reference evidence="1 2" key="1">
    <citation type="submission" date="2022-10" db="EMBL/GenBank/DDBJ databases">
        <title>Comparative genomics and taxonomic characterization of three novel marine species of genus Reichenbachiella exhibiting antioxidant and polysaccharide degradation activities.</title>
        <authorList>
            <person name="Muhammad N."/>
            <person name="Lee Y.-J."/>
            <person name="Ko J."/>
            <person name="Kim S.-G."/>
        </authorList>
    </citation>
    <scope>NUCLEOTIDE SEQUENCE [LARGE SCALE GENOMIC DNA]</scope>
    <source>
        <strain evidence="1 2">ABR2-5</strain>
    </source>
</reference>
<dbReference type="Proteomes" id="UP001300692">
    <property type="component" value="Unassembled WGS sequence"/>
</dbReference>
<name>A0ABT3CWM5_9BACT</name>
<comment type="caution">
    <text evidence="1">The sequence shown here is derived from an EMBL/GenBank/DDBJ whole genome shotgun (WGS) entry which is preliminary data.</text>
</comment>
<organism evidence="1 2">
    <name type="scientific">Reichenbachiella ulvae</name>
    <dbReference type="NCBI Taxonomy" id="2980104"/>
    <lineage>
        <taxon>Bacteria</taxon>
        <taxon>Pseudomonadati</taxon>
        <taxon>Bacteroidota</taxon>
        <taxon>Cytophagia</taxon>
        <taxon>Cytophagales</taxon>
        <taxon>Reichenbachiellaceae</taxon>
        <taxon>Reichenbachiella</taxon>
    </lineage>
</organism>
<dbReference type="RefSeq" id="WP_264138743.1">
    <property type="nucleotide sequence ID" value="NZ_JAOYOD010000001.1"/>
</dbReference>
<evidence type="ECO:0000313" key="1">
    <source>
        <dbReference type="EMBL" id="MCV9387924.1"/>
    </source>
</evidence>
<gene>
    <name evidence="1" type="ORF">N7U62_14675</name>
</gene>
<dbReference type="EMBL" id="JAOYOD010000001">
    <property type="protein sequence ID" value="MCV9387924.1"/>
    <property type="molecule type" value="Genomic_DNA"/>
</dbReference>
<keyword evidence="2" id="KW-1185">Reference proteome</keyword>
<evidence type="ECO:0000313" key="2">
    <source>
        <dbReference type="Proteomes" id="UP001300692"/>
    </source>
</evidence>
<protein>
    <recommendedName>
        <fullName evidence="3">SpoIIAA-like</fullName>
    </recommendedName>
</protein>
<sequence>MPVTTITYKEKKIVFIHFEGCNKKEDMLNVVKETTDYLLAFPDKDIRVLFDFSLAFGSKEYMKLAQEGRERVYKVKNLKSACFGLNAAKKVLLHVYNAITNTRGLAPFSSREEALEYLISPN</sequence>
<evidence type="ECO:0008006" key="3">
    <source>
        <dbReference type="Google" id="ProtNLM"/>
    </source>
</evidence>
<proteinExistence type="predicted"/>